<proteinExistence type="predicted"/>
<evidence type="ECO:0000259" key="1">
    <source>
        <dbReference type="Pfam" id="PF18334"/>
    </source>
</evidence>
<evidence type="ECO:0000313" key="2">
    <source>
        <dbReference type="EMBL" id="EDQ98304.1"/>
    </source>
</evidence>
<dbReference type="KEGG" id="lbc:LACBIDRAFT_304208"/>
<organism evidence="3">
    <name type="scientific">Laccaria bicolor (strain S238N-H82 / ATCC MYA-4686)</name>
    <name type="common">Bicoloured deceiver</name>
    <name type="synonym">Laccaria laccata var. bicolor</name>
    <dbReference type="NCBI Taxonomy" id="486041"/>
    <lineage>
        <taxon>Eukaryota</taxon>
        <taxon>Fungi</taxon>
        <taxon>Dikarya</taxon>
        <taxon>Basidiomycota</taxon>
        <taxon>Agaricomycotina</taxon>
        <taxon>Agaricomycetes</taxon>
        <taxon>Agaricomycetidae</taxon>
        <taxon>Agaricales</taxon>
        <taxon>Agaricineae</taxon>
        <taxon>Hydnangiaceae</taxon>
        <taxon>Laccaria</taxon>
    </lineage>
</organism>
<dbReference type="Pfam" id="PF18334">
    <property type="entry name" value="XRN1_D2_D3"/>
    <property type="match status" value="1"/>
</dbReference>
<dbReference type="EMBL" id="DS547350">
    <property type="protein sequence ID" value="EDQ98304.1"/>
    <property type="molecule type" value="Genomic_DNA"/>
</dbReference>
<name>B0E4C5_LACBS</name>
<dbReference type="RefSeq" id="XP_001891043.1">
    <property type="nucleotide sequence ID" value="XM_001891008.1"/>
</dbReference>
<protein>
    <submittedName>
        <fullName evidence="2">Predicted protein</fullName>
    </submittedName>
</protein>
<accession>B0E4C5</accession>
<dbReference type="HOGENOM" id="CLU_144296_0_0_1"/>
<sequence length="73" mass="7640">MLGEHAYGVAASVSATTETSLSAILGSRRSSHYFPSFKAAETVGISGRALGKITSSFMVITSDEQRTNVSLSL</sequence>
<keyword evidence="3" id="KW-1185">Reference proteome</keyword>
<dbReference type="InterPro" id="IPR041106">
    <property type="entry name" value="XRN1_D2_D3"/>
</dbReference>
<evidence type="ECO:0000313" key="3">
    <source>
        <dbReference type="Proteomes" id="UP000001194"/>
    </source>
</evidence>
<feature type="domain" description="Exoribonuclease Xrn1 D2/D3" evidence="1">
    <location>
        <begin position="27"/>
        <end position="73"/>
    </location>
</feature>
<reference evidence="2 3" key="1">
    <citation type="journal article" date="2008" name="Nature">
        <title>The genome of Laccaria bicolor provides insights into mycorrhizal symbiosis.</title>
        <authorList>
            <person name="Martin F."/>
            <person name="Aerts A."/>
            <person name="Ahren D."/>
            <person name="Brun A."/>
            <person name="Danchin E.G.J."/>
            <person name="Duchaussoy F."/>
            <person name="Gibon J."/>
            <person name="Kohler A."/>
            <person name="Lindquist E."/>
            <person name="Pereda V."/>
            <person name="Salamov A."/>
            <person name="Shapiro H.J."/>
            <person name="Wuyts J."/>
            <person name="Blaudez D."/>
            <person name="Buee M."/>
            <person name="Brokstein P."/>
            <person name="Canbaeck B."/>
            <person name="Cohen D."/>
            <person name="Courty P.E."/>
            <person name="Coutinho P.M."/>
            <person name="Delaruelle C."/>
            <person name="Detter J.C."/>
            <person name="Deveau A."/>
            <person name="DiFazio S."/>
            <person name="Duplessis S."/>
            <person name="Fraissinet-Tachet L."/>
            <person name="Lucic E."/>
            <person name="Frey-Klett P."/>
            <person name="Fourrey C."/>
            <person name="Feussner I."/>
            <person name="Gay G."/>
            <person name="Grimwood J."/>
            <person name="Hoegger P.J."/>
            <person name="Jain P."/>
            <person name="Kilaru S."/>
            <person name="Labbe J."/>
            <person name="Lin Y.C."/>
            <person name="Legue V."/>
            <person name="Le Tacon F."/>
            <person name="Marmeisse R."/>
            <person name="Melayah D."/>
            <person name="Montanini B."/>
            <person name="Muratet M."/>
            <person name="Nehls U."/>
            <person name="Niculita-Hirzel H."/>
            <person name="Oudot-Le Secq M.P."/>
            <person name="Peter M."/>
            <person name="Quesneville H."/>
            <person name="Rajashekar B."/>
            <person name="Reich M."/>
            <person name="Rouhier N."/>
            <person name="Schmutz J."/>
            <person name="Yin T."/>
            <person name="Chalot M."/>
            <person name="Henrissat B."/>
            <person name="Kuees U."/>
            <person name="Lucas S."/>
            <person name="Van de Peer Y."/>
            <person name="Podila G.K."/>
            <person name="Polle A."/>
            <person name="Pukkila P.J."/>
            <person name="Richardson P.M."/>
            <person name="Rouze P."/>
            <person name="Sanders I.R."/>
            <person name="Stajich J.E."/>
            <person name="Tunlid A."/>
            <person name="Tuskan G."/>
            <person name="Grigoriev I.V."/>
        </authorList>
    </citation>
    <scope>NUCLEOTIDE SEQUENCE [LARGE SCALE GENOMIC DNA]</scope>
    <source>
        <strain evidence="3">S238N-H82 / ATCC MYA-4686</strain>
    </source>
</reference>
<dbReference type="Proteomes" id="UP000001194">
    <property type="component" value="Unassembled WGS sequence"/>
</dbReference>
<dbReference type="GeneID" id="6086701"/>
<dbReference type="OrthoDB" id="372487at2759"/>
<gene>
    <name evidence="2" type="ORF">LACBIDRAFT_304208</name>
</gene>
<dbReference type="AlphaFoldDB" id="B0E4C5"/>
<dbReference type="InParanoid" id="B0E4C5"/>